<dbReference type="InterPro" id="IPR028994">
    <property type="entry name" value="Integrin_alpha_N"/>
</dbReference>
<accession>A0ABY3PPX2</accession>
<proteinExistence type="predicted"/>
<reference evidence="1 2" key="1">
    <citation type="journal article" date="2021" name="Genome Biol. Evol.">
        <title>Complete Genome Sequencing of a Novel Gloeobacter Species from a Waterfall Cave in Mexico.</title>
        <authorList>
            <person name="Saw J.H."/>
            <person name="Cardona T."/>
            <person name="Montejano G."/>
        </authorList>
    </citation>
    <scope>NUCLEOTIDE SEQUENCE [LARGE SCALE GENOMIC DNA]</scope>
    <source>
        <strain evidence="1">MG652769</strain>
    </source>
</reference>
<name>A0ABY3PPX2_9CYAN</name>
<sequence length="190" mass="20066">MNAYTGSEEYAAGRSYVVFGKRDGQPVEVEDLESGTSPYGFVINGSLEDAKSGESVSGAGDVNGDGLDDVIVADFSSYVVFGKRNGKPVELADIRNGTGHQGFLIDNSNNYSYERSGPVSRAGDVNGDGLDDVILGDDTASLADRARAGRGYVVFGKRDNQPIDLADIESGIGRRGFAINGAKELDQRLS</sequence>
<dbReference type="PANTHER" id="PTHR23221:SF7">
    <property type="entry name" value="PHOSPHATIDYLINOSITOL-GLYCAN-SPECIFIC PHOSPHOLIPASE D"/>
    <property type="match status" value="1"/>
</dbReference>
<protein>
    <submittedName>
        <fullName evidence="1">VCBS repeat-containing protein</fullName>
    </submittedName>
</protein>
<gene>
    <name evidence="1" type="ORF">ISF26_05460</name>
</gene>
<dbReference type="EMBL" id="CP063845">
    <property type="protein sequence ID" value="UFP95685.1"/>
    <property type="molecule type" value="Genomic_DNA"/>
</dbReference>
<dbReference type="SUPFAM" id="SSF69318">
    <property type="entry name" value="Integrin alpha N-terminal domain"/>
    <property type="match status" value="1"/>
</dbReference>
<evidence type="ECO:0000313" key="2">
    <source>
        <dbReference type="Proteomes" id="UP001054846"/>
    </source>
</evidence>
<dbReference type="Gene3D" id="2.130.10.130">
    <property type="entry name" value="Integrin alpha, N-terminal"/>
    <property type="match status" value="2"/>
</dbReference>
<organism evidence="1 2">
    <name type="scientific">Gloeobacter morelensis MG652769</name>
    <dbReference type="NCBI Taxonomy" id="2781736"/>
    <lineage>
        <taxon>Bacteria</taxon>
        <taxon>Bacillati</taxon>
        <taxon>Cyanobacteriota</taxon>
        <taxon>Cyanophyceae</taxon>
        <taxon>Gloeobacterales</taxon>
        <taxon>Gloeobacteraceae</taxon>
        <taxon>Gloeobacter</taxon>
        <taxon>Gloeobacter morelensis</taxon>
    </lineage>
</organism>
<dbReference type="Proteomes" id="UP001054846">
    <property type="component" value="Chromosome"/>
</dbReference>
<dbReference type="PANTHER" id="PTHR23221">
    <property type="entry name" value="GLYCOSYLPHOSPHATIDYLINOSITOL PHOSPHOLIPASE D"/>
    <property type="match status" value="1"/>
</dbReference>
<evidence type="ECO:0000313" key="1">
    <source>
        <dbReference type="EMBL" id="UFP95685.1"/>
    </source>
</evidence>
<keyword evidence="2" id="KW-1185">Reference proteome</keyword>
<dbReference type="RefSeq" id="WP_230842907.1">
    <property type="nucleotide sequence ID" value="NZ_CP063845.1"/>
</dbReference>